<organism evidence="1 2">
    <name type="scientific">Discina gigas</name>
    <dbReference type="NCBI Taxonomy" id="1032678"/>
    <lineage>
        <taxon>Eukaryota</taxon>
        <taxon>Fungi</taxon>
        <taxon>Dikarya</taxon>
        <taxon>Ascomycota</taxon>
        <taxon>Pezizomycotina</taxon>
        <taxon>Pezizomycetes</taxon>
        <taxon>Pezizales</taxon>
        <taxon>Discinaceae</taxon>
        <taxon>Discina</taxon>
    </lineage>
</organism>
<dbReference type="Proteomes" id="UP001447188">
    <property type="component" value="Unassembled WGS sequence"/>
</dbReference>
<reference evidence="1 2" key="1">
    <citation type="submission" date="2024-02" db="EMBL/GenBank/DDBJ databases">
        <title>Discinaceae phylogenomics.</title>
        <authorList>
            <person name="Dirks A.C."/>
            <person name="James T.Y."/>
        </authorList>
    </citation>
    <scope>NUCLEOTIDE SEQUENCE [LARGE SCALE GENOMIC DNA]</scope>
    <source>
        <strain evidence="1 2">ACD0624</strain>
    </source>
</reference>
<feature type="non-terminal residue" evidence="1">
    <location>
        <position position="1"/>
    </location>
</feature>
<evidence type="ECO:0000313" key="2">
    <source>
        <dbReference type="Proteomes" id="UP001447188"/>
    </source>
</evidence>
<protein>
    <submittedName>
        <fullName evidence="1">Uncharacterized protein</fullName>
    </submittedName>
</protein>
<proteinExistence type="predicted"/>
<name>A0ABR3G4S2_9PEZI</name>
<gene>
    <name evidence="1" type="ORF">Q9L58_010278</name>
</gene>
<keyword evidence="2" id="KW-1185">Reference proteome</keyword>
<dbReference type="EMBL" id="JBBBZM010000354">
    <property type="protein sequence ID" value="KAL0630873.1"/>
    <property type="molecule type" value="Genomic_DNA"/>
</dbReference>
<comment type="caution">
    <text evidence="1">The sequence shown here is derived from an EMBL/GenBank/DDBJ whole genome shotgun (WGS) entry which is preliminary data.</text>
</comment>
<accession>A0ABR3G4S2</accession>
<sequence>VNDYAIITAANRSMASKEVKFWLACRTIRGKVLLLTLPNVTASSAEAYIPSPSSGQNAITCKCYTIHANSRWTQFLLHGVPTSTNPQQIAELI</sequence>
<evidence type="ECO:0000313" key="1">
    <source>
        <dbReference type="EMBL" id="KAL0630873.1"/>
    </source>
</evidence>